<keyword evidence="3" id="KW-1185">Reference proteome</keyword>
<dbReference type="STRING" id="456900.A0A195CPD1"/>
<name>A0A195CPD1_9HYME</name>
<protein>
    <submittedName>
        <fullName evidence="2">Homeobox protein homothorax</fullName>
    </submittedName>
</protein>
<keyword evidence="2" id="KW-0238">DNA-binding</keyword>
<evidence type="ECO:0000313" key="3">
    <source>
        <dbReference type="Proteomes" id="UP000078542"/>
    </source>
</evidence>
<proteinExistence type="predicted"/>
<reference evidence="2 3" key="1">
    <citation type="submission" date="2016-03" db="EMBL/GenBank/DDBJ databases">
        <title>Cyphomyrmex costatus WGS genome.</title>
        <authorList>
            <person name="Nygaard S."/>
            <person name="Hu H."/>
            <person name="Boomsma J."/>
            <person name="Zhang G."/>
        </authorList>
    </citation>
    <scope>NUCLEOTIDE SEQUENCE [LARGE SCALE GENOMIC DNA]</scope>
    <source>
        <strain evidence="2">MS0001</strain>
        <tissue evidence="2">Whole body</tissue>
    </source>
</reference>
<dbReference type="EMBL" id="KQ977565">
    <property type="protein sequence ID" value="KYN01964.1"/>
    <property type="molecule type" value="Genomic_DNA"/>
</dbReference>
<accession>A0A195CPD1</accession>
<feature type="non-terminal residue" evidence="2">
    <location>
        <position position="1"/>
    </location>
</feature>
<feature type="compositionally biased region" description="Basic and acidic residues" evidence="1">
    <location>
        <begin position="120"/>
        <end position="132"/>
    </location>
</feature>
<feature type="region of interest" description="Disordered" evidence="1">
    <location>
        <begin position="120"/>
        <end position="140"/>
    </location>
</feature>
<evidence type="ECO:0000256" key="1">
    <source>
        <dbReference type="SAM" id="MobiDB-lite"/>
    </source>
</evidence>
<evidence type="ECO:0000313" key="2">
    <source>
        <dbReference type="EMBL" id="KYN01964.1"/>
    </source>
</evidence>
<dbReference type="Proteomes" id="UP000078542">
    <property type="component" value="Unassembled WGS sequence"/>
</dbReference>
<keyword evidence="2" id="KW-0371">Homeobox</keyword>
<feature type="compositionally biased region" description="Polar residues" evidence="1">
    <location>
        <begin position="66"/>
        <end position="77"/>
    </location>
</feature>
<sequence>TVKLKRLRWRRWRNERWTQLRISIEYEGRLDGYDRPPSSSLSYPGAGANDDARSPGSGGTPGPLSQQAPASLDSSDPGNNEIIFVVSKEKFGYDERTAPMVNATGFSQSPERVYKFTTSSHKDSLRRQEHDNPQLALSPSDDSARLENVRKDTLSACLVVLVFFLSFLYKHDPIAILINAVDISENVNYPFIKRENARDEREYTLFKRGAYFWCKHRLDYGTIILWLREQETVAPTFSLQEWEKGSSDMNVQRRTNQDYNLDLCTSGEVTLRIKYLSVTVKDASYTTPLHGIFEGCHSQYEEPMNVSDRNWRRLSHDEARHQ</sequence>
<feature type="region of interest" description="Disordered" evidence="1">
    <location>
        <begin position="29"/>
        <end position="77"/>
    </location>
</feature>
<dbReference type="AlphaFoldDB" id="A0A195CPD1"/>
<gene>
    <name evidence="2" type="ORF">ALC62_07267</name>
</gene>
<organism evidence="2 3">
    <name type="scientific">Cyphomyrmex costatus</name>
    <dbReference type="NCBI Taxonomy" id="456900"/>
    <lineage>
        <taxon>Eukaryota</taxon>
        <taxon>Metazoa</taxon>
        <taxon>Ecdysozoa</taxon>
        <taxon>Arthropoda</taxon>
        <taxon>Hexapoda</taxon>
        <taxon>Insecta</taxon>
        <taxon>Pterygota</taxon>
        <taxon>Neoptera</taxon>
        <taxon>Endopterygota</taxon>
        <taxon>Hymenoptera</taxon>
        <taxon>Apocrita</taxon>
        <taxon>Aculeata</taxon>
        <taxon>Formicoidea</taxon>
        <taxon>Formicidae</taxon>
        <taxon>Myrmicinae</taxon>
        <taxon>Cyphomyrmex</taxon>
    </lineage>
</organism>
<dbReference type="GO" id="GO:0003677">
    <property type="term" value="F:DNA binding"/>
    <property type="evidence" value="ECO:0007669"/>
    <property type="project" value="UniProtKB-KW"/>
</dbReference>